<dbReference type="EMBL" id="CACRXK020003116">
    <property type="protein sequence ID" value="CAB3997511.1"/>
    <property type="molecule type" value="Genomic_DNA"/>
</dbReference>
<protein>
    <submittedName>
        <fullName evidence="3">Proteasome maturation -like</fullName>
    </submittedName>
</protein>
<dbReference type="GO" id="GO:0000502">
    <property type="term" value="C:proteasome complex"/>
    <property type="evidence" value="ECO:0007669"/>
    <property type="project" value="UniProtKB-KW"/>
</dbReference>
<dbReference type="InterPro" id="IPR008012">
    <property type="entry name" value="Ump1"/>
</dbReference>
<name>A0A7D9I3G0_PARCT</name>
<dbReference type="PANTHER" id="PTHR12828">
    <property type="entry name" value="PROTEASOME MATURATION PROTEIN UMP1"/>
    <property type="match status" value="1"/>
</dbReference>
<dbReference type="AlphaFoldDB" id="A0A7D9I3G0"/>
<dbReference type="GO" id="GO:0005737">
    <property type="term" value="C:cytoplasm"/>
    <property type="evidence" value="ECO:0007669"/>
    <property type="project" value="TreeGrafter"/>
</dbReference>
<keyword evidence="3" id="KW-0647">Proteasome</keyword>
<accession>A0A7D9I3G0</accession>
<comment type="similarity">
    <text evidence="2">Belongs to the POMP/UMP1 family.</text>
</comment>
<keyword evidence="4" id="KW-1185">Reference proteome</keyword>
<keyword evidence="1" id="KW-0143">Chaperone</keyword>
<dbReference type="GO" id="GO:0005634">
    <property type="term" value="C:nucleus"/>
    <property type="evidence" value="ECO:0007669"/>
    <property type="project" value="TreeGrafter"/>
</dbReference>
<reference evidence="3" key="1">
    <citation type="submission" date="2020-04" db="EMBL/GenBank/DDBJ databases">
        <authorList>
            <person name="Alioto T."/>
            <person name="Alioto T."/>
            <person name="Gomez Garrido J."/>
        </authorList>
    </citation>
    <scope>NUCLEOTIDE SEQUENCE</scope>
    <source>
        <strain evidence="3">A484AB</strain>
    </source>
</reference>
<dbReference type="Pfam" id="PF05348">
    <property type="entry name" value="UMP1"/>
    <property type="match status" value="1"/>
</dbReference>
<dbReference type="OrthoDB" id="15001at2759"/>
<sequence length="145" mass="16524">MAARYSLEGKELPSLLPKQKPLSETKVKEGHYGPVPDTLRQGFSSVQNDLSCSHPLEYSERNYLQVQDKRDMMMLRDIQGLHAPLKLQLERSLASQKQRLPCLPSSMVALETLLGFDTTIDFDDFLNDPYDSEIARDVHSVMENQ</sequence>
<evidence type="ECO:0000256" key="1">
    <source>
        <dbReference type="ARBA" id="ARBA00023186"/>
    </source>
</evidence>
<comment type="caution">
    <text evidence="3">The sequence shown here is derived from an EMBL/GenBank/DDBJ whole genome shotgun (WGS) entry which is preliminary data.</text>
</comment>
<proteinExistence type="inferred from homology"/>
<dbReference type="Proteomes" id="UP001152795">
    <property type="component" value="Unassembled WGS sequence"/>
</dbReference>
<evidence type="ECO:0000313" key="3">
    <source>
        <dbReference type="EMBL" id="CAB3997511.1"/>
    </source>
</evidence>
<dbReference type="PANTHER" id="PTHR12828:SF3">
    <property type="entry name" value="PROTEASOME MATURATION PROTEIN"/>
    <property type="match status" value="1"/>
</dbReference>
<gene>
    <name evidence="3" type="ORF">PACLA_8A016514</name>
</gene>
<dbReference type="GO" id="GO:0043248">
    <property type="term" value="P:proteasome assembly"/>
    <property type="evidence" value="ECO:0007669"/>
    <property type="project" value="InterPro"/>
</dbReference>
<organism evidence="3 4">
    <name type="scientific">Paramuricea clavata</name>
    <name type="common">Red gorgonian</name>
    <name type="synonym">Violescent sea-whip</name>
    <dbReference type="NCBI Taxonomy" id="317549"/>
    <lineage>
        <taxon>Eukaryota</taxon>
        <taxon>Metazoa</taxon>
        <taxon>Cnidaria</taxon>
        <taxon>Anthozoa</taxon>
        <taxon>Octocorallia</taxon>
        <taxon>Malacalcyonacea</taxon>
        <taxon>Plexauridae</taxon>
        <taxon>Paramuricea</taxon>
    </lineage>
</organism>
<evidence type="ECO:0000313" key="4">
    <source>
        <dbReference type="Proteomes" id="UP001152795"/>
    </source>
</evidence>
<evidence type="ECO:0000256" key="2">
    <source>
        <dbReference type="ARBA" id="ARBA00043974"/>
    </source>
</evidence>